<dbReference type="InterPro" id="IPR000742">
    <property type="entry name" value="EGF"/>
</dbReference>
<dbReference type="Pfam" id="PF24811">
    <property type="entry name" value="Ig_Shg"/>
    <property type="match status" value="1"/>
</dbReference>
<evidence type="ECO:0000256" key="10">
    <source>
        <dbReference type="ARBA" id="ARBA00022989"/>
    </source>
</evidence>
<keyword evidence="3 13" id="KW-0245">EGF-like domain</keyword>
<dbReference type="GO" id="GO:0016020">
    <property type="term" value="C:membrane"/>
    <property type="evidence" value="ECO:0007669"/>
    <property type="project" value="UniProtKB-SubCell"/>
</dbReference>
<comment type="caution">
    <text evidence="13">Lacks conserved residue(s) required for the propagation of feature annotation.</text>
</comment>
<protein>
    <recommendedName>
        <fullName evidence="14">EGF-like domain-containing protein</fullName>
    </recommendedName>
</protein>
<dbReference type="Pfam" id="PF00008">
    <property type="entry name" value="EGF"/>
    <property type="match status" value="1"/>
</dbReference>
<keyword evidence="6" id="KW-0677">Repeat</keyword>
<evidence type="ECO:0000256" key="4">
    <source>
        <dbReference type="ARBA" id="ARBA00022692"/>
    </source>
</evidence>
<dbReference type="SMART" id="SM00181">
    <property type="entry name" value="EGF"/>
    <property type="match status" value="1"/>
</dbReference>
<evidence type="ECO:0000256" key="7">
    <source>
        <dbReference type="ARBA" id="ARBA00022782"/>
    </source>
</evidence>
<evidence type="ECO:0000256" key="9">
    <source>
        <dbReference type="ARBA" id="ARBA00022976"/>
    </source>
</evidence>
<dbReference type="FunFam" id="2.10.25.10:FF:000368">
    <property type="entry name" value="Delta-like 3 (Drosophila), isoform CRA_b"/>
    <property type="match status" value="1"/>
</dbReference>
<gene>
    <name evidence="15" type="ORF">g.51720</name>
</gene>
<feature type="domain" description="EGF-like" evidence="14">
    <location>
        <begin position="68"/>
        <end position="104"/>
    </location>
</feature>
<keyword evidence="2" id="KW-0217">Developmental protein</keyword>
<evidence type="ECO:0000259" key="14">
    <source>
        <dbReference type="PROSITE" id="PS50026"/>
    </source>
</evidence>
<dbReference type="GO" id="GO:0007219">
    <property type="term" value="P:Notch signaling pathway"/>
    <property type="evidence" value="ECO:0007669"/>
    <property type="project" value="UniProtKB-KW"/>
</dbReference>
<dbReference type="PROSITE" id="PS01186">
    <property type="entry name" value="EGF_2"/>
    <property type="match status" value="1"/>
</dbReference>
<accession>A0A1B6KDV7</accession>
<keyword evidence="11" id="KW-0472">Membrane</keyword>
<feature type="non-terminal residue" evidence="15">
    <location>
        <position position="111"/>
    </location>
</feature>
<keyword evidence="10" id="KW-1133">Transmembrane helix</keyword>
<evidence type="ECO:0000313" key="15">
    <source>
        <dbReference type="EMBL" id="JAT09364.1"/>
    </source>
</evidence>
<keyword evidence="4" id="KW-0812">Transmembrane</keyword>
<dbReference type="AlphaFoldDB" id="A0A1B6KDV7"/>
<evidence type="ECO:0000256" key="3">
    <source>
        <dbReference type="ARBA" id="ARBA00022536"/>
    </source>
</evidence>
<proteinExistence type="predicted"/>
<evidence type="ECO:0000256" key="13">
    <source>
        <dbReference type="PROSITE-ProRule" id="PRU00076"/>
    </source>
</evidence>
<evidence type="ECO:0000256" key="11">
    <source>
        <dbReference type="ARBA" id="ARBA00023136"/>
    </source>
</evidence>
<keyword evidence="8" id="KW-0832">Ubl conjugation</keyword>
<dbReference type="InterPro" id="IPR056370">
    <property type="entry name" value="Shg-like_Ig-like"/>
</dbReference>
<evidence type="ECO:0000256" key="6">
    <source>
        <dbReference type="ARBA" id="ARBA00022737"/>
    </source>
</evidence>
<sequence length="111" mass="12033">EIEKYVGINVTMVGVDECLSESRCPDSCTNSLSVSHEPHLVNANRTALVGLHVAVVPRCTCGARDFSTADTCRSRPCYNGGKCFQHRSTVSCSCPAGYTGPRCQQTSRSFR</sequence>
<evidence type="ECO:0000256" key="2">
    <source>
        <dbReference type="ARBA" id="ARBA00022473"/>
    </source>
</evidence>
<dbReference type="SUPFAM" id="SSF57196">
    <property type="entry name" value="EGF/Laminin"/>
    <property type="match status" value="1"/>
</dbReference>
<keyword evidence="12 13" id="KW-1015">Disulfide bond</keyword>
<name>A0A1B6KDV7_9HEMI</name>
<dbReference type="PROSITE" id="PS00022">
    <property type="entry name" value="EGF_1"/>
    <property type="match status" value="1"/>
</dbReference>
<evidence type="ECO:0000256" key="5">
    <source>
        <dbReference type="ARBA" id="ARBA00022729"/>
    </source>
</evidence>
<feature type="non-terminal residue" evidence="15">
    <location>
        <position position="1"/>
    </location>
</feature>
<comment type="subcellular location">
    <subcellularLocation>
        <location evidence="1">Membrane</location>
        <topology evidence="1">Single-pass type I membrane protein</topology>
    </subcellularLocation>
</comment>
<dbReference type="GO" id="GO:0030154">
    <property type="term" value="P:cell differentiation"/>
    <property type="evidence" value="ECO:0007669"/>
    <property type="project" value="UniProtKB-KW"/>
</dbReference>
<keyword evidence="5" id="KW-0732">Signal</keyword>
<reference evidence="15" key="1">
    <citation type="submission" date="2015-11" db="EMBL/GenBank/DDBJ databases">
        <title>De novo transcriptome assembly of four potential Pierce s Disease insect vectors from Arizona vineyards.</title>
        <authorList>
            <person name="Tassone E.E."/>
        </authorList>
    </citation>
    <scope>NUCLEOTIDE SEQUENCE</scope>
</reference>
<feature type="disulfide bond" evidence="13">
    <location>
        <begin position="94"/>
        <end position="103"/>
    </location>
</feature>
<keyword evidence="9" id="KW-0914">Notch signaling pathway</keyword>
<dbReference type="PROSITE" id="PS50026">
    <property type="entry name" value="EGF_3"/>
    <property type="match status" value="1"/>
</dbReference>
<keyword evidence="7" id="KW-0221">Differentiation</keyword>
<organism evidence="15">
    <name type="scientific">Graphocephala atropunctata</name>
    <dbReference type="NCBI Taxonomy" id="36148"/>
    <lineage>
        <taxon>Eukaryota</taxon>
        <taxon>Metazoa</taxon>
        <taxon>Ecdysozoa</taxon>
        <taxon>Arthropoda</taxon>
        <taxon>Hexapoda</taxon>
        <taxon>Insecta</taxon>
        <taxon>Pterygota</taxon>
        <taxon>Neoptera</taxon>
        <taxon>Paraneoptera</taxon>
        <taxon>Hemiptera</taxon>
        <taxon>Auchenorrhyncha</taxon>
        <taxon>Membracoidea</taxon>
        <taxon>Cicadellidae</taxon>
        <taxon>Cicadellinae</taxon>
        <taxon>Cicadellini</taxon>
        <taxon>Graphocephala</taxon>
    </lineage>
</organism>
<evidence type="ECO:0000256" key="12">
    <source>
        <dbReference type="ARBA" id="ARBA00023157"/>
    </source>
</evidence>
<dbReference type="CDD" id="cd00054">
    <property type="entry name" value="EGF_CA"/>
    <property type="match status" value="1"/>
</dbReference>
<dbReference type="Gene3D" id="2.10.25.10">
    <property type="entry name" value="Laminin"/>
    <property type="match status" value="1"/>
</dbReference>
<evidence type="ECO:0000256" key="8">
    <source>
        <dbReference type="ARBA" id="ARBA00022843"/>
    </source>
</evidence>
<dbReference type="EMBL" id="GEBQ01030613">
    <property type="protein sequence ID" value="JAT09364.1"/>
    <property type="molecule type" value="Transcribed_RNA"/>
</dbReference>
<evidence type="ECO:0000256" key="1">
    <source>
        <dbReference type="ARBA" id="ARBA00004479"/>
    </source>
</evidence>